<keyword evidence="7 10" id="KW-0067">ATP-binding</keyword>
<dbReference type="EC" id="3.6.4.12" evidence="11"/>
<dbReference type="PRINTS" id="PR01657">
    <property type="entry name" value="MCMFAMILY"/>
</dbReference>
<evidence type="ECO:0000256" key="3">
    <source>
        <dbReference type="ARBA" id="ARBA00022705"/>
    </source>
</evidence>
<dbReference type="Pfam" id="PF21128">
    <property type="entry name" value="WHD_MCM4"/>
    <property type="match status" value="1"/>
</dbReference>
<evidence type="ECO:0000256" key="12">
    <source>
        <dbReference type="SAM" id="MobiDB-lite"/>
    </source>
</evidence>
<dbReference type="Gene3D" id="1.10.10.10">
    <property type="entry name" value="Winged helix-like DNA-binding domain superfamily/Winged helix DNA-binding domain"/>
    <property type="match status" value="1"/>
</dbReference>
<evidence type="ECO:0000256" key="8">
    <source>
        <dbReference type="ARBA" id="ARBA00023125"/>
    </source>
</evidence>
<dbReference type="GO" id="GO:0016787">
    <property type="term" value="F:hydrolase activity"/>
    <property type="evidence" value="ECO:0007669"/>
    <property type="project" value="UniProtKB-KW"/>
</dbReference>
<dbReference type="Pfam" id="PF00493">
    <property type="entry name" value="MCM"/>
    <property type="match status" value="1"/>
</dbReference>
<dbReference type="CDD" id="cd17755">
    <property type="entry name" value="MCM4"/>
    <property type="match status" value="1"/>
</dbReference>
<comment type="catalytic activity">
    <reaction evidence="11">
        <text>ATP + H2O = ADP + phosphate + H(+)</text>
        <dbReference type="Rhea" id="RHEA:13065"/>
        <dbReference type="ChEBI" id="CHEBI:15377"/>
        <dbReference type="ChEBI" id="CHEBI:15378"/>
        <dbReference type="ChEBI" id="CHEBI:30616"/>
        <dbReference type="ChEBI" id="CHEBI:43474"/>
        <dbReference type="ChEBI" id="CHEBI:456216"/>
        <dbReference type="EC" id="3.6.4.12"/>
    </reaction>
</comment>
<dbReference type="RefSeq" id="XP_001361406.2">
    <property type="nucleotide sequence ID" value="XM_001361369.5"/>
</dbReference>
<keyword evidence="9 11" id="KW-0539">Nucleus</keyword>
<comment type="function">
    <text evidence="11">Acts as component of the MCM2-7 complex (MCM complex) which is the replicative helicase essential for 'once per cell cycle' DNA replication initiation and elongation in eukaryotic cells. The active ATPase sites in the MCM2-7 ring are formed through the interaction surfaces of two neighboring subunits such that a critical structure of a conserved arginine finger motif is provided in trans relative to the ATP-binding site of the Walker A box of the adjacent subunit. The six ATPase active sites, however, are likely to contribute differentially to the complex helicase activity.</text>
</comment>
<dbReference type="GO" id="GO:0017116">
    <property type="term" value="F:single-stranded DNA helicase activity"/>
    <property type="evidence" value="ECO:0007669"/>
    <property type="project" value="TreeGrafter"/>
</dbReference>
<feature type="region of interest" description="Disordered" evidence="12">
    <location>
        <begin position="1"/>
        <end position="69"/>
    </location>
</feature>
<dbReference type="Proteomes" id="UP000001819">
    <property type="component" value="Chromosome 3"/>
</dbReference>
<comment type="subcellular location">
    <subcellularLocation>
        <location evidence="1">Nucleus</location>
    </subcellularLocation>
</comment>
<keyword evidence="4 10" id="KW-0547">Nucleotide-binding</keyword>
<feature type="compositionally biased region" description="Polar residues" evidence="12">
    <location>
        <begin position="49"/>
        <end position="65"/>
    </location>
</feature>
<keyword evidence="5 11" id="KW-0378">Hydrolase</keyword>
<comment type="subunit">
    <text evidence="11">Component of the MCM2-7 complex.</text>
</comment>
<dbReference type="InterPro" id="IPR003593">
    <property type="entry name" value="AAA+_ATPase"/>
</dbReference>
<evidence type="ECO:0000256" key="6">
    <source>
        <dbReference type="ARBA" id="ARBA00022806"/>
    </source>
</evidence>
<keyword evidence="8 10" id="KW-0238">DNA-binding</keyword>
<dbReference type="InterPro" id="IPR036388">
    <property type="entry name" value="WH-like_DNA-bd_sf"/>
</dbReference>
<dbReference type="PROSITE" id="PS50051">
    <property type="entry name" value="MCM_2"/>
    <property type="match status" value="1"/>
</dbReference>
<dbReference type="InterPro" id="IPR033762">
    <property type="entry name" value="MCM_OB"/>
</dbReference>
<feature type="domain" description="MCM C-terminal AAA(+) ATPase" evidence="13">
    <location>
        <begin position="460"/>
        <end position="668"/>
    </location>
</feature>
<evidence type="ECO:0000259" key="13">
    <source>
        <dbReference type="PROSITE" id="PS50051"/>
    </source>
</evidence>
<evidence type="ECO:0000256" key="2">
    <source>
        <dbReference type="ARBA" id="ARBA00008010"/>
    </source>
</evidence>
<dbReference type="GO" id="GO:0005634">
    <property type="term" value="C:nucleus"/>
    <property type="evidence" value="ECO:0007669"/>
    <property type="project" value="UniProtKB-SubCell"/>
</dbReference>
<gene>
    <name evidence="15" type="primary">dpa</name>
</gene>
<dbReference type="Gene3D" id="3.40.50.300">
    <property type="entry name" value="P-loop containing nucleotide triphosphate hydrolases"/>
    <property type="match status" value="1"/>
</dbReference>
<dbReference type="InterPro" id="IPR008047">
    <property type="entry name" value="MCM_4"/>
</dbReference>
<evidence type="ECO:0000256" key="4">
    <source>
        <dbReference type="ARBA" id="ARBA00022741"/>
    </source>
</evidence>
<dbReference type="AlphaFoldDB" id="A0A6I8UV62"/>
<accession>A0A6I8UV62</accession>
<dbReference type="PRINTS" id="PR01660">
    <property type="entry name" value="MCMPROTEIN4"/>
</dbReference>
<dbReference type="SUPFAM" id="SSF52540">
    <property type="entry name" value="P-loop containing nucleoside triphosphate hydrolases"/>
    <property type="match status" value="1"/>
</dbReference>
<evidence type="ECO:0000256" key="7">
    <source>
        <dbReference type="ARBA" id="ARBA00022840"/>
    </source>
</evidence>
<reference evidence="14" key="1">
    <citation type="submission" date="2024-06" db="UniProtKB">
        <authorList>
            <consortium name="RefSeq"/>
        </authorList>
    </citation>
    <scope>NUCLEOTIDE SEQUENCE [LARGE SCALE GENOMIC DNA]</scope>
    <source>
        <strain evidence="14">MV2-25</strain>
    </source>
</reference>
<dbReference type="FunFam" id="1.10.10.10:FF:000597">
    <property type="entry name" value="DNA helicase"/>
    <property type="match status" value="1"/>
</dbReference>
<dbReference type="PANTHER" id="PTHR11630">
    <property type="entry name" value="DNA REPLICATION LICENSING FACTOR MCM FAMILY MEMBER"/>
    <property type="match status" value="1"/>
</dbReference>
<reference evidence="15" key="2">
    <citation type="submission" date="2025-08" db="UniProtKB">
        <authorList>
            <consortium name="RefSeq"/>
        </authorList>
    </citation>
    <scope>IDENTIFICATION</scope>
    <source>
        <strain evidence="15">MV-25-SWS-2005</strain>
        <tissue evidence="15">Whole body</tissue>
    </source>
</reference>
<dbReference type="InterPro" id="IPR027925">
    <property type="entry name" value="MCM_N"/>
</dbReference>
<dbReference type="GO" id="GO:0005524">
    <property type="term" value="F:ATP binding"/>
    <property type="evidence" value="ECO:0007669"/>
    <property type="project" value="UniProtKB-UniRule"/>
</dbReference>
<dbReference type="Pfam" id="PF17855">
    <property type="entry name" value="MCM_lid"/>
    <property type="match status" value="1"/>
</dbReference>
<dbReference type="PROSITE" id="PS00847">
    <property type="entry name" value="MCM_1"/>
    <property type="match status" value="1"/>
</dbReference>
<dbReference type="Pfam" id="PF17207">
    <property type="entry name" value="MCM_OB"/>
    <property type="match status" value="1"/>
</dbReference>
<keyword evidence="14" id="KW-1185">Reference proteome</keyword>
<dbReference type="KEGG" id="dpo:4804921"/>
<dbReference type="GO" id="GO:0006271">
    <property type="term" value="P:DNA strand elongation involved in DNA replication"/>
    <property type="evidence" value="ECO:0007669"/>
    <property type="project" value="TreeGrafter"/>
</dbReference>
<dbReference type="PANTHER" id="PTHR11630:SF66">
    <property type="entry name" value="DNA REPLICATION LICENSING FACTOR MCM4"/>
    <property type="match status" value="1"/>
</dbReference>
<dbReference type="SMART" id="SM00382">
    <property type="entry name" value="AAA"/>
    <property type="match status" value="1"/>
</dbReference>
<evidence type="ECO:0000256" key="9">
    <source>
        <dbReference type="ARBA" id="ARBA00023242"/>
    </source>
</evidence>
<dbReference type="InterPro" id="IPR018525">
    <property type="entry name" value="MCM_CS"/>
</dbReference>
<dbReference type="GO" id="GO:0042555">
    <property type="term" value="C:MCM complex"/>
    <property type="evidence" value="ECO:0007669"/>
    <property type="project" value="UniProtKB-UniRule"/>
</dbReference>
<dbReference type="SUPFAM" id="SSF50249">
    <property type="entry name" value="Nucleic acid-binding proteins"/>
    <property type="match status" value="1"/>
</dbReference>
<dbReference type="SMART" id="SM00350">
    <property type="entry name" value="MCM"/>
    <property type="match status" value="1"/>
</dbReference>
<proteinExistence type="inferred from homology"/>
<name>A0A6I8UV62_DROPS</name>
<dbReference type="GO" id="GO:0000727">
    <property type="term" value="P:double-strand break repair via break-induced replication"/>
    <property type="evidence" value="ECO:0007669"/>
    <property type="project" value="TreeGrafter"/>
</dbReference>
<protein>
    <recommendedName>
        <fullName evidence="11">DNA replication licensing factor MCM4</fullName>
        <ecNumber evidence="11">3.6.4.12</ecNumber>
    </recommendedName>
</protein>
<dbReference type="InParanoid" id="A0A6I8UV62"/>
<dbReference type="FunFam" id="3.40.50.300:FF:000217">
    <property type="entry name" value="DNA helicase"/>
    <property type="match status" value="1"/>
</dbReference>
<dbReference type="Gene3D" id="3.30.1640.10">
    <property type="entry name" value="mini-chromosome maintenance (MCM) complex, chain A, domain 1"/>
    <property type="match status" value="1"/>
</dbReference>
<dbReference type="FunCoup" id="A0A6I8UV62">
    <property type="interactions" value="1307"/>
</dbReference>
<dbReference type="Gene3D" id="2.20.28.10">
    <property type="match status" value="1"/>
</dbReference>
<dbReference type="Pfam" id="PF14551">
    <property type="entry name" value="MCM_N"/>
    <property type="match status" value="1"/>
</dbReference>
<keyword evidence="3 11" id="KW-0235">DNA replication</keyword>
<dbReference type="FunFam" id="2.20.28.10:FF:000003">
    <property type="entry name" value="DNA helicase"/>
    <property type="match status" value="1"/>
</dbReference>
<feature type="compositionally biased region" description="Polar residues" evidence="12">
    <location>
        <begin position="1"/>
        <end position="15"/>
    </location>
</feature>
<comment type="similarity">
    <text evidence="2 10">Belongs to the MCM family.</text>
</comment>
<dbReference type="Gene3D" id="2.40.50.140">
    <property type="entry name" value="Nucleic acid-binding proteins"/>
    <property type="match status" value="1"/>
</dbReference>
<dbReference type="FunFam" id="3.30.1640.10:FF:000001">
    <property type="entry name" value="DNA helicase"/>
    <property type="match status" value="1"/>
</dbReference>
<dbReference type="GO" id="GO:1902975">
    <property type="term" value="P:mitotic DNA replication initiation"/>
    <property type="evidence" value="ECO:0007669"/>
    <property type="project" value="TreeGrafter"/>
</dbReference>
<evidence type="ECO:0000256" key="1">
    <source>
        <dbReference type="ARBA" id="ARBA00004123"/>
    </source>
</evidence>
<evidence type="ECO:0000313" key="15">
    <source>
        <dbReference type="RefSeq" id="XP_001361406.2"/>
    </source>
</evidence>
<feature type="region of interest" description="Disordered" evidence="12">
    <location>
        <begin position="85"/>
        <end position="109"/>
    </location>
</feature>
<feature type="compositionally biased region" description="Polar residues" evidence="12">
    <location>
        <begin position="85"/>
        <end position="95"/>
    </location>
</feature>
<feature type="region of interest" description="Disordered" evidence="12">
    <location>
        <begin position="125"/>
        <end position="147"/>
    </location>
</feature>
<evidence type="ECO:0000256" key="11">
    <source>
        <dbReference type="RuleBase" id="RU368062"/>
    </source>
</evidence>
<dbReference type="InterPro" id="IPR012340">
    <property type="entry name" value="NA-bd_OB-fold"/>
</dbReference>
<dbReference type="GO" id="GO:0003697">
    <property type="term" value="F:single-stranded DNA binding"/>
    <property type="evidence" value="ECO:0007669"/>
    <property type="project" value="TreeGrafter"/>
</dbReference>
<dbReference type="InterPro" id="IPR027417">
    <property type="entry name" value="P-loop_NTPase"/>
</dbReference>
<organism evidence="14 15">
    <name type="scientific">Drosophila pseudoobscura pseudoobscura</name>
    <name type="common">Fruit fly</name>
    <dbReference type="NCBI Taxonomy" id="46245"/>
    <lineage>
        <taxon>Eukaryota</taxon>
        <taxon>Metazoa</taxon>
        <taxon>Ecdysozoa</taxon>
        <taxon>Arthropoda</taxon>
        <taxon>Hexapoda</taxon>
        <taxon>Insecta</taxon>
        <taxon>Pterygota</taxon>
        <taxon>Neoptera</taxon>
        <taxon>Endopterygota</taxon>
        <taxon>Diptera</taxon>
        <taxon>Brachycera</taxon>
        <taxon>Muscomorpha</taxon>
        <taxon>Ephydroidea</taxon>
        <taxon>Drosophilidae</taxon>
        <taxon>Drosophila</taxon>
        <taxon>Sophophora</taxon>
    </lineage>
</organism>
<evidence type="ECO:0000313" key="14">
    <source>
        <dbReference type="Proteomes" id="UP000001819"/>
    </source>
</evidence>
<keyword evidence="6 11" id="KW-0347">Helicase</keyword>
<dbReference type="InterPro" id="IPR041562">
    <property type="entry name" value="MCM_lid"/>
</dbReference>
<sequence length="866" mass="96793">MSSPARSPSVGSGTPKQGAGARTPTRGIATQDVETPMRMGPGRAARPSDNISLPPTSPGNISLPATSPARGLGLNMSEIDLSSPLNYGTPSSMGSIRTPRSGIRGTPLRARPDIRTDKRIRQVTIGGGSGLEPIPEKGSETTDPVSESSQAPQLVVWGTNVVVSQCKSKFKSFIMRFIDPTAEQDEISENIDVNQPLYLQKLEEIHTLEEPYLNLNSAHLKTFDQDLYRQLICYPQEVIPGFDMAINEMFFERYPAALLEHQIQVRPFNADKTRNMRSLNPEDMDQLISICGMVIRSSNIIPEMREAFFSCNICSFSTTVEVDRGRISQPTLCTNCNTNHCFRLIHNRSEFTDKQLIKLQESPDDMAAGQTPHNVLLYAHNDLVDKVQPGDRVTVTGIYRATPLKGSGQQVKSVYKTHVDVVHFRKVDNKRLYEEEEGKDHIFPPERIELLQLLAKKPDIYDRLARAIAPSIYENDDIKKGVLLQLFGGTKKKHSTLGRQNFRSEIHLLLCGDPGTSKSQMLQYVYNLVPRSQYTSGRGSSAVGLTAYVTKDPETRQLVLQTGALVLADNGVCCIDEFDKMNDSTRSVLHEVMEQQTLSIAKAGIICQLNARTSILAAANPAESQWNKRKNIIDNVQLPHTLLSRFDLIFLVLDPQDEIFDKRLASHLVSLYYVTRHEEEDTMFDMSVLRDYIAYAREHLSPTLSDEAQQRLIQAYVDMRKVGAGRGQISAYPRQLESLIRLSEAHAKVRLSNEVELLDVEEAWRLHREALKQSATDPLSGKIDVGILTTGLSTAARKKRADLVATIKENLKKKGKVPTVPYQKLFKEIKEGSQILITREQFEDALKEVQDEGAIVVMGKNTIRIC</sequence>
<evidence type="ECO:0000256" key="5">
    <source>
        <dbReference type="ARBA" id="ARBA00022801"/>
    </source>
</evidence>
<dbReference type="InterPro" id="IPR001208">
    <property type="entry name" value="MCM_dom"/>
</dbReference>
<evidence type="ECO:0000256" key="10">
    <source>
        <dbReference type="RuleBase" id="RU004070"/>
    </source>
</evidence>
<dbReference type="InterPro" id="IPR031327">
    <property type="entry name" value="MCM"/>
</dbReference>